<sequence>MAAFGISFPKLTLCRTPTSKADTSTISTTPTAITTPTATTTTTTTTPPTPTTGARTLSLSIKNIPSQSLHYDISTTTIKKKATSFATILAIDGETKQLPKTLSVFNELQLDDDDKKSGNIDENRRREENSSNIIVPSSLSSLDTIDYRSDIRFLANTDSKKFLHDSKNKEKNLIQEQRSNHTFTSPTSSLSNESSSNDLHLTLSTISVDLPQLKYAIEKFLADDDDDPVYQIAEEFSSVYSLYPQDYNGNAHKSNETTLNIQHHQHDKIDSIEFNLMYKTNTNDEILSHPPSISNNMKWYVSELRINRPLIYCTQWTNGQQRGNNRKLSHSAHDLKQFYNTINCSENDKYTTAISNTDDITYSTLSLDYLNNQQQQQRRHQSDDNILLNNCLSYTDDDGDLNNLHSDEDDQHLSPLIIQRTLNRSLGKDDTLIRNESVKKKLFDILNDDELENACLEDMSQEFEKLSLTHHHHHRDLSIINSFSSSSDDVVYSSSPNEFHLPYSPPVLLLSSSYNENLSTNINNTTECYFSRSRLTTTSLDKIPLNHNAYDHKFSSYHSRPSYEKTVPSWSTSPLPQWRTDDQLSMVSVLKKHSSKNDDYLNGIDTIDPNRLLRTKVTEYGVKKNKYREKYNHHHHHHRKEQKHVSYSLLNTSTPLVDDSTTILPIIQDKSSNILMFI</sequence>
<organism evidence="2 4">
    <name type="scientific">Rotaria sordida</name>
    <dbReference type="NCBI Taxonomy" id="392033"/>
    <lineage>
        <taxon>Eukaryota</taxon>
        <taxon>Metazoa</taxon>
        <taxon>Spiralia</taxon>
        <taxon>Gnathifera</taxon>
        <taxon>Rotifera</taxon>
        <taxon>Eurotatoria</taxon>
        <taxon>Bdelloidea</taxon>
        <taxon>Philodinida</taxon>
        <taxon>Philodinidae</taxon>
        <taxon>Rotaria</taxon>
    </lineage>
</organism>
<reference evidence="2" key="1">
    <citation type="submission" date="2021-02" db="EMBL/GenBank/DDBJ databases">
        <authorList>
            <person name="Nowell W R."/>
        </authorList>
    </citation>
    <scope>NUCLEOTIDE SEQUENCE</scope>
</reference>
<dbReference type="Proteomes" id="UP000663864">
    <property type="component" value="Unassembled WGS sequence"/>
</dbReference>
<evidence type="ECO:0000313" key="3">
    <source>
        <dbReference type="EMBL" id="CAF3536524.1"/>
    </source>
</evidence>
<feature type="compositionally biased region" description="Low complexity" evidence="1">
    <location>
        <begin position="23"/>
        <end position="46"/>
    </location>
</feature>
<feature type="region of interest" description="Disordered" evidence="1">
    <location>
        <begin position="112"/>
        <end position="131"/>
    </location>
</feature>
<evidence type="ECO:0000256" key="1">
    <source>
        <dbReference type="SAM" id="MobiDB-lite"/>
    </source>
</evidence>
<evidence type="ECO:0000313" key="2">
    <source>
        <dbReference type="EMBL" id="CAF0795982.1"/>
    </source>
</evidence>
<gene>
    <name evidence="3" type="ORF">JBS370_LOCUS636</name>
    <name evidence="2" type="ORF">ZHD862_LOCUS2157</name>
</gene>
<accession>A0A813SJI1</accession>
<feature type="compositionally biased region" description="Low complexity" evidence="1">
    <location>
        <begin position="185"/>
        <end position="196"/>
    </location>
</feature>
<dbReference type="Proteomes" id="UP000663836">
    <property type="component" value="Unassembled WGS sequence"/>
</dbReference>
<dbReference type="AlphaFoldDB" id="A0A813SJI1"/>
<feature type="region of interest" description="Disordered" evidence="1">
    <location>
        <begin position="20"/>
        <end position="53"/>
    </location>
</feature>
<comment type="caution">
    <text evidence="2">The sequence shown here is derived from an EMBL/GenBank/DDBJ whole genome shotgun (WGS) entry which is preliminary data.</text>
</comment>
<protein>
    <submittedName>
        <fullName evidence="2">Uncharacterized protein</fullName>
    </submittedName>
</protein>
<evidence type="ECO:0000313" key="4">
    <source>
        <dbReference type="Proteomes" id="UP000663864"/>
    </source>
</evidence>
<feature type="region of interest" description="Disordered" evidence="1">
    <location>
        <begin position="173"/>
        <end position="196"/>
    </location>
</feature>
<name>A0A813SJI1_9BILA</name>
<feature type="compositionally biased region" description="Basic and acidic residues" evidence="1">
    <location>
        <begin position="113"/>
        <end position="129"/>
    </location>
</feature>
<proteinExistence type="predicted"/>
<dbReference type="EMBL" id="CAJNOT010000041">
    <property type="protein sequence ID" value="CAF0795982.1"/>
    <property type="molecule type" value="Genomic_DNA"/>
</dbReference>
<feature type="compositionally biased region" description="Polar residues" evidence="1">
    <location>
        <begin position="174"/>
        <end position="184"/>
    </location>
</feature>
<dbReference type="EMBL" id="CAJOBD010000018">
    <property type="protein sequence ID" value="CAF3536524.1"/>
    <property type="molecule type" value="Genomic_DNA"/>
</dbReference>